<keyword evidence="7 11" id="KW-0472">Membrane</keyword>
<keyword evidence="4 11" id="KW-0812">Transmembrane</keyword>
<dbReference type="GO" id="GO:0008204">
    <property type="term" value="P:ergosterol metabolic process"/>
    <property type="evidence" value="ECO:0007669"/>
    <property type="project" value="TreeGrafter"/>
</dbReference>
<dbReference type="AlphaFoldDB" id="A0A086TBT6"/>
<feature type="region of interest" description="Disordered" evidence="10">
    <location>
        <begin position="1"/>
        <end position="79"/>
    </location>
</feature>
<feature type="transmembrane region" description="Helical" evidence="11">
    <location>
        <begin position="617"/>
        <end position="639"/>
    </location>
</feature>
<name>A0A086TBT6_HAPC1</name>
<evidence type="ECO:0000256" key="1">
    <source>
        <dbReference type="ARBA" id="ARBA00004477"/>
    </source>
</evidence>
<evidence type="ECO:0000313" key="12">
    <source>
        <dbReference type="EMBL" id="KFH46818.1"/>
    </source>
</evidence>
<keyword evidence="13" id="KW-1185">Reference proteome</keyword>
<dbReference type="InterPro" id="IPR014371">
    <property type="entry name" value="Oat_ACAT_DAG_ARE"/>
</dbReference>
<dbReference type="Pfam" id="PF03062">
    <property type="entry name" value="MBOAT"/>
    <property type="match status" value="1"/>
</dbReference>
<evidence type="ECO:0000256" key="2">
    <source>
        <dbReference type="ARBA" id="ARBA00009010"/>
    </source>
</evidence>
<organism evidence="12 13">
    <name type="scientific">Hapsidospora chrysogenum (strain ATCC 11550 / CBS 779.69 / DSM 880 / IAM 14645 / JCM 23072 / IMI 49137)</name>
    <name type="common">Acremonium chrysogenum</name>
    <dbReference type="NCBI Taxonomy" id="857340"/>
    <lineage>
        <taxon>Eukaryota</taxon>
        <taxon>Fungi</taxon>
        <taxon>Dikarya</taxon>
        <taxon>Ascomycota</taxon>
        <taxon>Pezizomycotina</taxon>
        <taxon>Sordariomycetes</taxon>
        <taxon>Hypocreomycetidae</taxon>
        <taxon>Hypocreales</taxon>
        <taxon>Bionectriaceae</taxon>
        <taxon>Hapsidospora</taxon>
    </lineage>
</organism>
<evidence type="ECO:0000256" key="7">
    <source>
        <dbReference type="ARBA" id="ARBA00023136"/>
    </source>
</evidence>
<comment type="function">
    <text evidence="9">Sterol O-acyltransferase that catalyzes the formation of stery esters.</text>
</comment>
<dbReference type="OrthoDB" id="10039049at2759"/>
<evidence type="ECO:0000256" key="11">
    <source>
        <dbReference type="SAM" id="Phobius"/>
    </source>
</evidence>
<dbReference type="GO" id="GO:0005789">
    <property type="term" value="C:endoplasmic reticulum membrane"/>
    <property type="evidence" value="ECO:0007669"/>
    <property type="project" value="UniProtKB-SubCell"/>
</dbReference>
<feature type="region of interest" description="Disordered" evidence="10">
    <location>
        <begin position="318"/>
        <end position="343"/>
    </location>
</feature>
<dbReference type="HOGENOM" id="CLU_018190_2_1_1"/>
<dbReference type="STRING" id="857340.A0A086TBT6"/>
<keyword evidence="5" id="KW-0256">Endoplasmic reticulum</keyword>
<feature type="compositionally biased region" description="Polar residues" evidence="10">
    <location>
        <begin position="318"/>
        <end position="328"/>
    </location>
</feature>
<keyword evidence="3 12" id="KW-0808">Transferase</keyword>
<evidence type="ECO:0000256" key="8">
    <source>
        <dbReference type="ARBA" id="ARBA00023315"/>
    </source>
</evidence>
<comment type="caution">
    <text evidence="12">The sequence shown here is derived from an EMBL/GenBank/DDBJ whole genome shotgun (WGS) entry which is preliminary data.</text>
</comment>
<keyword evidence="8 12" id="KW-0012">Acyltransferase</keyword>
<evidence type="ECO:0000256" key="9">
    <source>
        <dbReference type="ARBA" id="ARBA00023568"/>
    </source>
</evidence>
<sequence>MAGERPGSPVGAQPAAATAHCPPRRALGEALRATGTPPEGIPRSGSETPSEEDYDQNIRPNLTGAGLRRRMGLPGDGEQRRGIARSKLAIHVVPDDDTTVQEFLENSSHHAAPQQVSASPPPGVFRDYVFTHQFSAFDRKNTAATNSPFRGFYTLFWMGVALFVFKISSENWRTCGNPLGTNEIMKTMFHRDVLVLLLSDGVMCGLTGVTWLVQILILRGFINWDSCGWILQHVWQTAFIAGVVGWTMVRDWPWTHTVFFVLHGIVMLMKQHSYAFYNGYLSSVYAKRQRLMSRLQELKAVVPTDGVSCTYPAASSLSMSSLNTQPSAQEGRRSISRSSETGQTDIDKISRAIASKKPLDERQILAFERLIRWEVDALTEELKGTASDLSKAYPANLGFVDHYKWIPLPTVVYELEYPRSNDISVPYVAEKLVAMVGVIFVMIQVSQYSIYPIVTNTIEMKERGDTLSQRFREFPWILSDLVFPFMMEYLLVWYLIWEIILNILAELTYFADRRFYDAWWNSGMSPINPLSRNEETEWNRPVHVFLLRHVYHSSISSMKVNKHTATLITFFLSACVHELVMWCLFKKLRGYLLVLQMCQLPLVKLSRTKWLRGREVLGNLIFWLGIFTGPSLLCSLYLIL</sequence>
<gene>
    <name evidence="12" type="ORF">ACRE_023150</name>
</gene>
<dbReference type="InterPro" id="IPR004299">
    <property type="entry name" value="MBOAT_fam"/>
</dbReference>
<proteinExistence type="inferred from homology"/>
<feature type="transmembrane region" description="Helical" evidence="11">
    <location>
        <begin position="432"/>
        <end position="454"/>
    </location>
</feature>
<comment type="similarity">
    <text evidence="2">Belongs to the membrane-bound acyltransferase family. Sterol o-acyltransferase subfamily.</text>
</comment>
<comment type="subcellular location">
    <subcellularLocation>
        <location evidence="1">Endoplasmic reticulum membrane</location>
        <topology evidence="1">Multi-pass membrane protein</topology>
    </subcellularLocation>
</comment>
<accession>A0A086TBT6</accession>
<dbReference type="EMBL" id="JPKY01000015">
    <property type="protein sequence ID" value="KFH46818.1"/>
    <property type="molecule type" value="Genomic_DNA"/>
</dbReference>
<dbReference type="Proteomes" id="UP000029964">
    <property type="component" value="Unassembled WGS sequence"/>
</dbReference>
<dbReference type="PANTHER" id="PTHR10408">
    <property type="entry name" value="STEROL O-ACYLTRANSFERASE"/>
    <property type="match status" value="1"/>
</dbReference>
<evidence type="ECO:0000256" key="3">
    <source>
        <dbReference type="ARBA" id="ARBA00022679"/>
    </source>
</evidence>
<dbReference type="GO" id="GO:0034737">
    <property type="term" value="F:ergosterol O-acyltransferase activity"/>
    <property type="evidence" value="ECO:0007669"/>
    <property type="project" value="TreeGrafter"/>
</dbReference>
<evidence type="ECO:0000256" key="4">
    <source>
        <dbReference type="ARBA" id="ARBA00022692"/>
    </source>
</evidence>
<reference evidence="13" key="1">
    <citation type="journal article" date="2014" name="Genome Announc.">
        <title>Genome sequence and annotation of Acremonium chrysogenum, producer of the beta-lactam antibiotic cephalosporin C.</title>
        <authorList>
            <person name="Terfehr D."/>
            <person name="Dahlmann T.A."/>
            <person name="Specht T."/>
            <person name="Zadra I."/>
            <person name="Kuernsteiner H."/>
            <person name="Kueck U."/>
        </authorList>
    </citation>
    <scope>NUCLEOTIDE SEQUENCE [LARGE SCALE GENOMIC DNA]</scope>
    <source>
        <strain evidence="13">ATCC 11550 / CBS 779.69 / DSM 880 / IAM 14645 / JCM 23072 / IMI 49137</strain>
    </source>
</reference>
<protein>
    <submittedName>
        <fullName evidence="12">Sterol O-acyltransferase-like protein</fullName>
    </submittedName>
</protein>
<evidence type="ECO:0000313" key="13">
    <source>
        <dbReference type="Proteomes" id="UP000029964"/>
    </source>
</evidence>
<feature type="transmembrane region" description="Helical" evidence="11">
    <location>
        <begin position="229"/>
        <end position="246"/>
    </location>
</feature>
<evidence type="ECO:0000256" key="10">
    <source>
        <dbReference type="SAM" id="MobiDB-lite"/>
    </source>
</evidence>
<evidence type="ECO:0000256" key="6">
    <source>
        <dbReference type="ARBA" id="ARBA00022989"/>
    </source>
</evidence>
<evidence type="ECO:0000256" key="5">
    <source>
        <dbReference type="ARBA" id="ARBA00022824"/>
    </source>
</evidence>
<keyword evidence="6 11" id="KW-1133">Transmembrane helix</keyword>
<dbReference type="PANTHER" id="PTHR10408:SF23">
    <property type="entry name" value="STEROL O-ACYLTRANSFERASE 1-RELATED"/>
    <property type="match status" value="1"/>
</dbReference>
<feature type="transmembrane region" description="Helical" evidence="11">
    <location>
        <begin position="193"/>
        <end position="217"/>
    </location>
</feature>